<evidence type="ECO:0000256" key="1">
    <source>
        <dbReference type="ARBA" id="ARBA00004141"/>
    </source>
</evidence>
<protein>
    <recommendedName>
        <fullName evidence="9">Amino acid transporter</fullName>
    </recommendedName>
</protein>
<feature type="transmembrane region" description="Helical" evidence="9">
    <location>
        <begin position="229"/>
        <end position="250"/>
    </location>
</feature>
<keyword evidence="8" id="KW-0325">Glycoprotein</keyword>
<keyword evidence="7 9" id="KW-0472">Membrane</keyword>
<proteinExistence type="inferred from homology"/>
<evidence type="ECO:0000256" key="8">
    <source>
        <dbReference type="ARBA" id="ARBA00023180"/>
    </source>
</evidence>
<evidence type="ECO:0000313" key="11">
    <source>
        <dbReference type="EnsemblMetazoa" id="PHUM454560-PA"/>
    </source>
</evidence>
<accession>E0VUT2</accession>
<comment type="subcellular location">
    <subcellularLocation>
        <location evidence="1 9">Membrane</location>
        <topology evidence="1 9">Multi-pass membrane protein</topology>
    </subcellularLocation>
</comment>
<sequence>MAISKEKVKNCLKTYSLTGCTVLGVIGGIILGFILRSIEREKWWTKREVMYVQFIGDVYLRMLNGLVLPFMVSSIIAAVGSLELKTSWRIGARCAAWLVVTQFLAVVEGIVFAVAIQPGEKSFAQSFKSLDEDKNIMVIDTILDIFRNMYPPNIVKASISQYRTVLIPPENTSAPLSDWAISHTYHDGTNILGTINFSILLALAIGIMSRSSKPIIEFFAILEKCMTTAIGWALLFSPIGVLFLLAAKLIETQDLSSVIEQLGFYFLTVLIGLFIHSLIVLPCIYFVFVRKSPFTFLGNMTQALFTAFGTASSSITMPVAMECLEKLNKVEERIVRFTMPIGTTLNMDGTALYEAVAVIFLAQGRDVNLDFGNLVLICITVTASCLGGAGIPQAGLVIMIMILTSLNLPAEDVSIIIAIDWLLDRFRTTVNVISDSFGAGVIEHLSKAEIERLSRYEQYKPVAQEYELSERM</sequence>
<dbReference type="EMBL" id="AAZO01005534">
    <property type="status" value="NOT_ANNOTATED_CDS"/>
    <property type="molecule type" value="Genomic_DNA"/>
</dbReference>
<feature type="transmembrane region" description="Helical" evidence="9">
    <location>
        <begin position="191"/>
        <end position="208"/>
    </location>
</feature>
<dbReference type="OrthoDB" id="5877963at2759"/>
<dbReference type="InterPro" id="IPR001991">
    <property type="entry name" value="Na-dicarboxylate_symporter"/>
</dbReference>
<keyword evidence="4 9" id="KW-0812">Transmembrane</keyword>
<dbReference type="AlphaFoldDB" id="E0VUT2"/>
<feature type="transmembrane region" description="Helical" evidence="9">
    <location>
        <begin position="374"/>
        <end position="391"/>
    </location>
</feature>
<evidence type="ECO:0000313" key="12">
    <source>
        <dbReference type="Proteomes" id="UP000009046"/>
    </source>
</evidence>
<dbReference type="KEGG" id="phu:Phum_PHUM454560"/>
<evidence type="ECO:0000256" key="6">
    <source>
        <dbReference type="ARBA" id="ARBA00022989"/>
    </source>
</evidence>
<dbReference type="STRING" id="121224.E0VUT2"/>
<dbReference type="VEuPathDB" id="VectorBase:PHUM454560"/>
<evidence type="ECO:0000256" key="2">
    <source>
        <dbReference type="ARBA" id="ARBA00006148"/>
    </source>
</evidence>
<dbReference type="PANTHER" id="PTHR11958">
    <property type="entry name" value="SODIUM/DICARBOXYLATE SYMPORTER-RELATED"/>
    <property type="match status" value="1"/>
</dbReference>
<evidence type="ECO:0000256" key="4">
    <source>
        <dbReference type="ARBA" id="ARBA00022692"/>
    </source>
</evidence>
<evidence type="ECO:0000313" key="10">
    <source>
        <dbReference type="EMBL" id="EEB17138.1"/>
    </source>
</evidence>
<keyword evidence="6 9" id="KW-1133">Transmembrane helix</keyword>
<feature type="transmembrane region" description="Helical" evidence="9">
    <location>
        <begin position="397"/>
        <end position="423"/>
    </location>
</feature>
<dbReference type="PROSITE" id="PS00714">
    <property type="entry name" value="NA_DICARBOXYL_SYMP_2"/>
    <property type="match status" value="1"/>
</dbReference>
<dbReference type="Proteomes" id="UP000009046">
    <property type="component" value="Unassembled WGS sequence"/>
</dbReference>
<dbReference type="EnsemblMetazoa" id="PHUM454560-RA">
    <property type="protein sequence ID" value="PHUM454560-PA"/>
    <property type="gene ID" value="PHUM454560"/>
</dbReference>
<evidence type="ECO:0000256" key="7">
    <source>
        <dbReference type="ARBA" id="ARBA00023136"/>
    </source>
</evidence>
<feature type="transmembrane region" description="Helical" evidence="9">
    <location>
        <begin position="94"/>
        <end position="116"/>
    </location>
</feature>
<dbReference type="InterPro" id="IPR050746">
    <property type="entry name" value="DAACS"/>
</dbReference>
<dbReference type="PANTHER" id="PTHR11958:SF63">
    <property type="entry name" value="AMINO ACID TRANSPORTER"/>
    <property type="match status" value="1"/>
</dbReference>
<evidence type="ECO:0000256" key="5">
    <source>
        <dbReference type="ARBA" id="ARBA00022847"/>
    </source>
</evidence>
<dbReference type="GO" id="GO:0015501">
    <property type="term" value="F:glutamate:sodium symporter activity"/>
    <property type="evidence" value="ECO:0007669"/>
    <property type="project" value="TreeGrafter"/>
</dbReference>
<dbReference type="eggNOG" id="KOG3787">
    <property type="taxonomic scope" value="Eukaryota"/>
</dbReference>
<dbReference type="Pfam" id="PF00375">
    <property type="entry name" value="SDF"/>
    <property type="match status" value="1"/>
</dbReference>
<keyword evidence="3 9" id="KW-0813">Transport</keyword>
<keyword evidence="5 9" id="KW-0769">Symport</keyword>
<name>E0VUT2_PEDHC</name>
<dbReference type="PRINTS" id="PR00173">
    <property type="entry name" value="EDTRNSPORT"/>
</dbReference>
<feature type="transmembrane region" description="Helical" evidence="9">
    <location>
        <begin position="12"/>
        <end position="38"/>
    </location>
</feature>
<dbReference type="GeneID" id="8230530"/>
<dbReference type="CTD" id="8230530"/>
<evidence type="ECO:0000256" key="3">
    <source>
        <dbReference type="ARBA" id="ARBA00022448"/>
    </source>
</evidence>
<gene>
    <name evidence="11" type="primary">8230530</name>
    <name evidence="10" type="ORF">Phum_PHUM454560</name>
</gene>
<dbReference type="Gene3D" id="1.10.3860.10">
    <property type="entry name" value="Sodium:dicarboxylate symporter"/>
    <property type="match status" value="1"/>
</dbReference>
<dbReference type="RefSeq" id="XP_002429876.1">
    <property type="nucleotide sequence ID" value="XM_002429831.1"/>
</dbReference>
<reference evidence="10" key="2">
    <citation type="submission" date="2007-04" db="EMBL/GenBank/DDBJ databases">
        <title>The genome of the human body louse.</title>
        <authorList>
            <consortium name="The Human Body Louse Genome Consortium"/>
            <person name="Kirkness E."/>
            <person name="Walenz B."/>
            <person name="Hass B."/>
            <person name="Bruggner R."/>
            <person name="Strausberg R."/>
        </authorList>
    </citation>
    <scope>NUCLEOTIDE SEQUENCE</scope>
    <source>
        <strain evidence="10">USDA</strain>
    </source>
</reference>
<dbReference type="GO" id="GO:0005313">
    <property type="term" value="F:L-glutamate transmembrane transporter activity"/>
    <property type="evidence" value="ECO:0007669"/>
    <property type="project" value="TreeGrafter"/>
</dbReference>
<organism>
    <name type="scientific">Pediculus humanus subsp. corporis</name>
    <name type="common">Body louse</name>
    <dbReference type="NCBI Taxonomy" id="121224"/>
    <lineage>
        <taxon>Eukaryota</taxon>
        <taxon>Metazoa</taxon>
        <taxon>Ecdysozoa</taxon>
        <taxon>Arthropoda</taxon>
        <taxon>Hexapoda</taxon>
        <taxon>Insecta</taxon>
        <taxon>Pterygota</taxon>
        <taxon>Neoptera</taxon>
        <taxon>Paraneoptera</taxon>
        <taxon>Psocodea</taxon>
        <taxon>Troctomorpha</taxon>
        <taxon>Phthiraptera</taxon>
        <taxon>Anoplura</taxon>
        <taxon>Pediculidae</taxon>
        <taxon>Pediculus</taxon>
    </lineage>
</organism>
<dbReference type="InterPro" id="IPR036458">
    <property type="entry name" value="Na:dicarbo_symporter_sf"/>
</dbReference>
<reference evidence="11" key="3">
    <citation type="submission" date="2021-02" db="UniProtKB">
        <authorList>
            <consortium name="EnsemblMetazoa"/>
        </authorList>
    </citation>
    <scope>IDENTIFICATION</scope>
    <source>
        <strain evidence="11">USDA</strain>
    </source>
</reference>
<dbReference type="SUPFAM" id="SSF118215">
    <property type="entry name" value="Proton glutamate symport protein"/>
    <property type="match status" value="1"/>
</dbReference>
<dbReference type="GO" id="GO:0005886">
    <property type="term" value="C:plasma membrane"/>
    <property type="evidence" value="ECO:0007669"/>
    <property type="project" value="TreeGrafter"/>
</dbReference>
<feature type="transmembrane region" description="Helical" evidence="9">
    <location>
        <begin position="58"/>
        <end position="82"/>
    </location>
</feature>
<evidence type="ECO:0000256" key="9">
    <source>
        <dbReference type="RuleBase" id="RU361216"/>
    </source>
</evidence>
<feature type="transmembrane region" description="Helical" evidence="9">
    <location>
        <begin position="262"/>
        <end position="288"/>
    </location>
</feature>
<dbReference type="InParanoid" id="E0VUT2"/>
<reference evidence="10" key="1">
    <citation type="submission" date="2007-04" db="EMBL/GenBank/DDBJ databases">
        <title>Annotation of Pediculus humanus corporis strain USDA.</title>
        <authorList>
            <person name="Kirkness E."/>
            <person name="Hannick L."/>
            <person name="Hass B."/>
            <person name="Bruggner R."/>
            <person name="Lawson D."/>
            <person name="Bidwell S."/>
            <person name="Joardar V."/>
            <person name="Caler E."/>
            <person name="Walenz B."/>
            <person name="Inman J."/>
            <person name="Schobel S."/>
            <person name="Galinsky K."/>
            <person name="Amedeo P."/>
            <person name="Strausberg R."/>
        </authorList>
    </citation>
    <scope>NUCLEOTIDE SEQUENCE</scope>
    <source>
        <strain evidence="10">USDA</strain>
    </source>
</reference>
<dbReference type="InterPro" id="IPR018107">
    <property type="entry name" value="Na-dicarboxylate_symporter_CS"/>
</dbReference>
<comment type="similarity">
    <text evidence="2 9">Belongs to the dicarboxylate/amino acid:cation symporter (DAACS) (TC 2.A.23) family.</text>
</comment>
<keyword evidence="12" id="KW-1185">Reference proteome</keyword>
<dbReference type="HOGENOM" id="CLU_019375_3_2_1"/>
<dbReference type="GO" id="GO:0015175">
    <property type="term" value="F:neutral L-amino acid transmembrane transporter activity"/>
    <property type="evidence" value="ECO:0007669"/>
    <property type="project" value="TreeGrafter"/>
</dbReference>
<dbReference type="EMBL" id="DS235793">
    <property type="protein sequence ID" value="EEB17138.1"/>
    <property type="molecule type" value="Genomic_DNA"/>
</dbReference>